<accession>A0A1P8ENR1</accession>
<keyword evidence="1" id="KW-0614">Plasmid</keyword>
<organism evidence="1 2">
    <name type="scientific">Acinetobacter soli</name>
    <dbReference type="NCBI Taxonomy" id="487316"/>
    <lineage>
        <taxon>Bacteria</taxon>
        <taxon>Pseudomonadati</taxon>
        <taxon>Pseudomonadota</taxon>
        <taxon>Gammaproteobacteria</taxon>
        <taxon>Moraxellales</taxon>
        <taxon>Moraxellaceae</taxon>
        <taxon>Acinetobacter</taxon>
    </lineage>
</organism>
<dbReference type="RefSeq" id="WP_076033740.1">
    <property type="nucleotide sequence ID" value="NZ_CP016898.1"/>
</dbReference>
<dbReference type="Proteomes" id="UP000185674">
    <property type="component" value="Plasmid pGFJ2"/>
</dbReference>
<evidence type="ECO:0000313" key="2">
    <source>
        <dbReference type="Proteomes" id="UP000185674"/>
    </source>
</evidence>
<dbReference type="KEGG" id="asol:BEN76_16935"/>
<proteinExistence type="predicted"/>
<sequence>MAHITKVLGQESGIQYQGVNDKTGTTGAAPINNLIIGRFKRGRLDQPMVITAENVRSTLGYDPSNPDYVAVQDALDTNIPSIQVMRVYVSG</sequence>
<protein>
    <submittedName>
        <fullName evidence="1">Uncharacterized protein</fullName>
    </submittedName>
</protein>
<dbReference type="AlphaFoldDB" id="A0A1P8ENR1"/>
<gene>
    <name evidence="1" type="ORF">BEN76_16935</name>
</gene>
<geneLocation type="plasmid" evidence="2">
    <name>pgfj2</name>
</geneLocation>
<reference evidence="1 2" key="1">
    <citation type="submission" date="2016-08" db="EMBL/GenBank/DDBJ databases">
        <title>Complete genome sequence of Acinetobacter baylyi strain GFJ2.</title>
        <authorList>
            <person name="Tabata M."/>
            <person name="Kuboki S."/>
            <person name="Gibu N."/>
            <person name="Kinouchi Y."/>
            <person name="Vangnai A."/>
            <person name="Kasai D."/>
            <person name="Fukuda M."/>
        </authorList>
    </citation>
    <scope>NUCLEOTIDE SEQUENCE [LARGE SCALE GENOMIC DNA]</scope>
    <source>
        <strain evidence="1 2">GFJ2</strain>
        <plasmid evidence="2">Plasmid pgfj2</plasmid>
    </source>
</reference>
<evidence type="ECO:0000313" key="1">
    <source>
        <dbReference type="EMBL" id="APV37732.1"/>
    </source>
</evidence>
<name>A0A1P8ENR1_9GAMM</name>
<dbReference type="EMBL" id="CP016898">
    <property type="protein sequence ID" value="APV37732.1"/>
    <property type="molecule type" value="Genomic_DNA"/>
</dbReference>